<geneLocation type="plastid" evidence="2"/>
<proteinExistence type="predicted"/>
<accession>A0A9E8Z0I7</accession>
<dbReference type="EMBL" id="ON390793">
    <property type="protein sequence ID" value="WAK84823.1"/>
    <property type="molecule type" value="Genomic_DNA"/>
</dbReference>
<keyword evidence="2" id="KW-0934">Plastid</keyword>
<protein>
    <submittedName>
        <fullName evidence="2">Uncharacterized protein</fullName>
    </submittedName>
</protein>
<reference evidence="2" key="1">
    <citation type="submission" date="2022-04" db="EMBL/GenBank/DDBJ databases">
        <title>Plastid genome of Amicula sp.</title>
        <authorList>
            <person name="Gastineau R."/>
            <person name="Li C."/>
            <person name="Ashworth M.P."/>
            <person name="Witkowski A."/>
            <person name="Turmel M."/>
            <person name="Gorecka E."/>
            <person name="Frankovich T."/>
            <person name="Wachnicka A."/>
            <person name="Lobban C.S."/>
            <person name="Theriot E.C."/>
            <person name="Otis C."/>
            <person name="Dabek P."/>
            <person name="Binczewska A."/>
            <person name="Lemieux C."/>
        </authorList>
    </citation>
    <scope>NUCLEOTIDE SEQUENCE</scope>
    <source>
        <strain evidence="2">GU52X-4 cfCalB7</strain>
    </source>
</reference>
<dbReference type="AlphaFoldDB" id="A0A9E8Z0I7"/>
<feature type="signal peptide" evidence="1">
    <location>
        <begin position="1"/>
        <end position="19"/>
    </location>
</feature>
<gene>
    <name evidence="2" type="primary">orf179c</name>
</gene>
<evidence type="ECO:0000313" key="2">
    <source>
        <dbReference type="EMBL" id="WAK84823.1"/>
    </source>
</evidence>
<feature type="chain" id="PRO_5039020532" evidence="1">
    <location>
        <begin position="20"/>
        <end position="179"/>
    </location>
</feature>
<organism evidence="2">
    <name type="scientific">Amicula sp. isolate GU52X-4 cfCalB7</name>
    <dbReference type="NCBI Taxonomy" id="3003489"/>
    <lineage>
        <taxon>Eukaryota</taxon>
        <taxon>Sar</taxon>
        <taxon>Stramenopiles</taxon>
        <taxon>Ochrophyta</taxon>
        <taxon>Bacillariophyta</taxon>
        <taxon>Bacillariophyceae</taxon>
        <taxon>Bacillariophycidae</taxon>
        <taxon>Naviculales</taxon>
        <taxon>Naviculaceae</taxon>
        <taxon>Amicula</taxon>
    </lineage>
</organism>
<evidence type="ECO:0000256" key="1">
    <source>
        <dbReference type="SAM" id="SignalP"/>
    </source>
</evidence>
<name>A0A9E8Z0I7_9STRA</name>
<keyword evidence="1" id="KW-0732">Signal</keyword>
<sequence>MTFIHFLKLLQFTLNLTSTVNWLGNSGFRKYVFEIRDFVNFERSSDKPVNNYQLTNVHKFLQDLETLQQELILRTFTDKEFRRIAAIPKMSDKKVERTWVTRIWIYQELFVYQYPFQLPNLFPPDLSGYKFDMRFEILKVFCSVNLEKELKIDEFLQFYRGRGRNGDFTNIKREFLFVI</sequence>